<accession>A0AAN8NS24</accession>
<feature type="compositionally biased region" description="Basic and acidic residues" evidence="1">
    <location>
        <begin position="47"/>
        <end position="58"/>
    </location>
</feature>
<dbReference type="Proteomes" id="UP001372834">
    <property type="component" value="Unassembled WGS sequence"/>
</dbReference>
<feature type="non-terminal residue" evidence="2">
    <location>
        <position position="72"/>
    </location>
</feature>
<comment type="caution">
    <text evidence="2">The sequence shown here is derived from an EMBL/GenBank/DDBJ whole genome shotgun (WGS) entry which is preliminary data.</text>
</comment>
<evidence type="ECO:0000313" key="2">
    <source>
        <dbReference type="EMBL" id="KAK6625563.1"/>
    </source>
</evidence>
<gene>
    <name evidence="2" type="ORF">RUM43_005862</name>
</gene>
<name>A0AAN8NS24_POLSC</name>
<organism evidence="2 3">
    <name type="scientific">Polyplax serrata</name>
    <name type="common">Common mouse louse</name>
    <dbReference type="NCBI Taxonomy" id="468196"/>
    <lineage>
        <taxon>Eukaryota</taxon>
        <taxon>Metazoa</taxon>
        <taxon>Ecdysozoa</taxon>
        <taxon>Arthropoda</taxon>
        <taxon>Hexapoda</taxon>
        <taxon>Insecta</taxon>
        <taxon>Pterygota</taxon>
        <taxon>Neoptera</taxon>
        <taxon>Paraneoptera</taxon>
        <taxon>Psocodea</taxon>
        <taxon>Troctomorpha</taxon>
        <taxon>Phthiraptera</taxon>
        <taxon>Anoplura</taxon>
        <taxon>Polyplacidae</taxon>
        <taxon>Polyplax</taxon>
    </lineage>
</organism>
<sequence>MSTAVNRIRAHVGGHTSIFVLCEFLLSLGKVMYMTGSRLTSHPGVPETRREEKPEKRQKSLRQVEGSASLLS</sequence>
<protein>
    <submittedName>
        <fullName evidence="2">Uncharacterized protein</fullName>
    </submittedName>
</protein>
<feature type="region of interest" description="Disordered" evidence="1">
    <location>
        <begin position="37"/>
        <end position="72"/>
    </location>
</feature>
<dbReference type="EMBL" id="JAWJWE010000037">
    <property type="protein sequence ID" value="KAK6625563.1"/>
    <property type="molecule type" value="Genomic_DNA"/>
</dbReference>
<evidence type="ECO:0000256" key="1">
    <source>
        <dbReference type="SAM" id="MobiDB-lite"/>
    </source>
</evidence>
<dbReference type="AlphaFoldDB" id="A0AAN8NS24"/>
<reference evidence="2 3" key="1">
    <citation type="submission" date="2023-10" db="EMBL/GenBank/DDBJ databases">
        <title>Genomes of two closely related lineages of the louse Polyplax serrata with different host specificities.</title>
        <authorList>
            <person name="Martinu J."/>
            <person name="Tarabai H."/>
            <person name="Stefka J."/>
            <person name="Hypsa V."/>
        </authorList>
    </citation>
    <scope>NUCLEOTIDE SEQUENCE [LARGE SCALE GENOMIC DNA]</scope>
    <source>
        <strain evidence="2">HR10_N</strain>
    </source>
</reference>
<proteinExistence type="predicted"/>
<evidence type="ECO:0000313" key="3">
    <source>
        <dbReference type="Proteomes" id="UP001372834"/>
    </source>
</evidence>